<dbReference type="OrthoDB" id="442932at2"/>
<organism evidence="1">
    <name type="scientific">Cyanothece sp. (strain PCC 7425 / ATCC 29141)</name>
    <dbReference type="NCBI Taxonomy" id="395961"/>
    <lineage>
        <taxon>Bacteria</taxon>
        <taxon>Bacillati</taxon>
        <taxon>Cyanobacteriota</taxon>
        <taxon>Cyanophyceae</taxon>
        <taxon>Gomontiellales</taxon>
        <taxon>Cyanothecaceae</taxon>
        <taxon>Cyanothece</taxon>
    </lineage>
</organism>
<evidence type="ECO:0000313" key="1">
    <source>
        <dbReference type="EMBL" id="ACL47840.1"/>
    </source>
</evidence>
<dbReference type="KEGG" id="cyn:Cyan7425_0144"/>
<keyword evidence="1" id="KW-0614">Plasmid</keyword>
<dbReference type="AlphaFoldDB" id="B8HZJ2"/>
<reference evidence="1" key="1">
    <citation type="submission" date="2009-01" db="EMBL/GenBank/DDBJ databases">
        <title>Complete sequence of plasmid2 Cyanothece sp. PCC 7425.</title>
        <authorList>
            <consortium name="US DOE Joint Genome Institute"/>
            <person name="Lucas S."/>
            <person name="Copeland A."/>
            <person name="Lapidus A."/>
            <person name="Glavina del Rio T."/>
            <person name="Dalin E."/>
            <person name="Tice H."/>
            <person name="Bruce D."/>
            <person name="Goodwin L."/>
            <person name="Pitluck S."/>
            <person name="Sims D."/>
            <person name="Meineke L."/>
            <person name="Brettin T."/>
            <person name="Detter J.C."/>
            <person name="Han C."/>
            <person name="Larimer F."/>
            <person name="Land M."/>
            <person name="Hauser L."/>
            <person name="Kyrpides N."/>
            <person name="Ovchinnikova G."/>
            <person name="Liberton M."/>
            <person name="Stoeckel J."/>
            <person name="Banerjee A."/>
            <person name="Singh A."/>
            <person name="Page L."/>
            <person name="Sato H."/>
            <person name="Zhao L."/>
            <person name="Sherman L."/>
            <person name="Pakrasi H."/>
            <person name="Richardson P."/>
        </authorList>
    </citation>
    <scope>NUCLEOTIDE SEQUENCE</scope>
    <source>
        <strain evidence="1">PCC 7425</strain>
        <plasmid evidence="1">pP742502</plasmid>
    </source>
</reference>
<gene>
    <name evidence="1" type="ordered locus">Cyan7425_0144</name>
</gene>
<dbReference type="EMBL" id="CP001346">
    <property type="protein sequence ID" value="ACL47840.1"/>
    <property type="molecule type" value="Genomic_DNA"/>
</dbReference>
<proteinExistence type="predicted"/>
<name>B8HZJ2_CYAP4</name>
<geneLocation type="plasmid" evidence="1">
    <name>pP742502</name>
</geneLocation>
<protein>
    <submittedName>
        <fullName evidence="1">Uncharacterized protein</fullName>
    </submittedName>
</protein>
<dbReference type="HOGENOM" id="CLU_1515456_0_0_3"/>
<sequence>MHQRFCKTSIHTYAAKIYTDLHPYQRAKNLLQTQSFQVITPTRPVAITLGVERCMLKRLAQSQLSRHGWHTAPLLTIQHTLQVAVKQILSPVDIAGTARAWTPALIAVLSSGISPEQLRATGSDHLQQLAELLTVYQTELYQSHGLDPSEILWKASQLESDPRAILVYGYFLPSIAD</sequence>
<accession>B8HZJ2</accession>
<dbReference type="eggNOG" id="COG3857">
    <property type="taxonomic scope" value="Bacteria"/>
</dbReference>